<keyword evidence="1" id="KW-0812">Transmembrane</keyword>
<feature type="non-terminal residue" evidence="3">
    <location>
        <position position="164"/>
    </location>
</feature>
<sequence length="164" mass="18590">MTIRTIFHAKQPFPTISNNNNNNNTKPRRTRSLVFADSPVRDLVSSAILRLQEDSVLHMIKDHWWKQKAPAACSGAEEKNKQEANELDLSTLGGVFVLLVGGLGLAVVIGLVEFVWKARQFADNDQRPLCIELADQLKFAVKCRRTQDKRPPLRKRPSVEKFLD</sequence>
<dbReference type="RefSeq" id="XP_014679581.1">
    <property type="nucleotide sequence ID" value="XM_014824095.1"/>
</dbReference>
<protein>
    <submittedName>
        <fullName evidence="3">Glutamate receptor ionotropic, kainate 2-like</fullName>
    </submittedName>
</protein>
<dbReference type="GeneID" id="106819468"/>
<keyword evidence="1" id="KW-1133">Transmembrane helix</keyword>
<evidence type="ECO:0000313" key="3">
    <source>
        <dbReference type="RefSeq" id="XP_014679581.1"/>
    </source>
</evidence>
<feature type="transmembrane region" description="Helical" evidence="1">
    <location>
        <begin position="95"/>
        <end position="116"/>
    </location>
</feature>
<keyword evidence="1" id="KW-0472">Membrane</keyword>
<evidence type="ECO:0000256" key="1">
    <source>
        <dbReference type="SAM" id="Phobius"/>
    </source>
</evidence>
<name>A0ABM1F560_PRICU</name>
<keyword evidence="2" id="KW-1185">Reference proteome</keyword>
<reference evidence="3" key="1">
    <citation type="submission" date="2025-08" db="UniProtKB">
        <authorList>
            <consortium name="RefSeq"/>
        </authorList>
    </citation>
    <scope>IDENTIFICATION</scope>
</reference>
<evidence type="ECO:0000313" key="2">
    <source>
        <dbReference type="Proteomes" id="UP000695022"/>
    </source>
</evidence>
<dbReference type="Gene3D" id="3.40.190.10">
    <property type="entry name" value="Periplasmic binding protein-like II"/>
    <property type="match status" value="1"/>
</dbReference>
<gene>
    <name evidence="3" type="primary">LOC106819468</name>
</gene>
<accession>A0ABM1F560</accession>
<dbReference type="Proteomes" id="UP000695022">
    <property type="component" value="Unplaced"/>
</dbReference>
<organism evidence="2 3">
    <name type="scientific">Priapulus caudatus</name>
    <name type="common">Priapulid worm</name>
    <dbReference type="NCBI Taxonomy" id="37621"/>
    <lineage>
        <taxon>Eukaryota</taxon>
        <taxon>Metazoa</taxon>
        <taxon>Ecdysozoa</taxon>
        <taxon>Scalidophora</taxon>
        <taxon>Priapulida</taxon>
        <taxon>Priapulimorpha</taxon>
        <taxon>Priapulimorphida</taxon>
        <taxon>Priapulidae</taxon>
        <taxon>Priapulus</taxon>
    </lineage>
</organism>
<proteinExistence type="predicted"/>